<dbReference type="HOGENOM" id="CLU_072018_0_0_9"/>
<evidence type="ECO:0000313" key="3">
    <source>
        <dbReference type="EMBL" id="ACL75273.1"/>
    </source>
</evidence>
<feature type="signal peptide" evidence="1">
    <location>
        <begin position="1"/>
        <end position="25"/>
    </location>
</feature>
<protein>
    <submittedName>
        <fullName evidence="3">Copper amine oxidase domain protein</fullName>
    </submittedName>
</protein>
<dbReference type="eggNOG" id="COG3858">
    <property type="taxonomic scope" value="Bacteria"/>
</dbReference>
<dbReference type="STRING" id="394503.Ccel_0901"/>
<accession>B8I8P0</accession>
<evidence type="ECO:0000313" key="4">
    <source>
        <dbReference type="Proteomes" id="UP000001349"/>
    </source>
</evidence>
<dbReference type="Gene3D" id="3.30.457.10">
    <property type="entry name" value="Copper amine oxidase-like, N-terminal domain"/>
    <property type="match status" value="1"/>
</dbReference>
<dbReference type="SUPFAM" id="SSF55383">
    <property type="entry name" value="Copper amine oxidase, domain N"/>
    <property type="match status" value="1"/>
</dbReference>
<feature type="chain" id="PRO_5039381134" evidence="1">
    <location>
        <begin position="26"/>
        <end position="338"/>
    </location>
</feature>
<dbReference type="InterPro" id="IPR036582">
    <property type="entry name" value="Mao_N_sf"/>
</dbReference>
<name>B8I8P0_RUMCH</name>
<keyword evidence="4" id="KW-1185">Reference proteome</keyword>
<dbReference type="AlphaFoldDB" id="B8I8P0"/>
<evidence type="ECO:0000256" key="1">
    <source>
        <dbReference type="SAM" id="SignalP"/>
    </source>
</evidence>
<proteinExistence type="predicted"/>
<organism evidence="3 4">
    <name type="scientific">Ruminiclostridium cellulolyticum (strain ATCC 35319 / DSM 5812 / JCM 6584 / H10)</name>
    <name type="common">Clostridium cellulolyticum</name>
    <dbReference type="NCBI Taxonomy" id="394503"/>
    <lineage>
        <taxon>Bacteria</taxon>
        <taxon>Bacillati</taxon>
        <taxon>Bacillota</taxon>
        <taxon>Clostridia</taxon>
        <taxon>Eubacteriales</taxon>
        <taxon>Oscillospiraceae</taxon>
        <taxon>Ruminiclostridium</taxon>
    </lineage>
</organism>
<gene>
    <name evidence="3" type="ordered locus">Ccel_0901</name>
</gene>
<reference evidence="3 4" key="1">
    <citation type="submission" date="2009-01" db="EMBL/GenBank/DDBJ databases">
        <title>Complete sequence of Clostridium cellulolyticum H10.</title>
        <authorList>
            <consortium name="US DOE Joint Genome Institute"/>
            <person name="Lucas S."/>
            <person name="Copeland A."/>
            <person name="Lapidus A."/>
            <person name="Glavina del Rio T."/>
            <person name="Dalin E."/>
            <person name="Tice H."/>
            <person name="Bruce D."/>
            <person name="Goodwin L."/>
            <person name="Pitluck S."/>
            <person name="Chertkov O."/>
            <person name="Saunders E."/>
            <person name="Brettin T."/>
            <person name="Detter J.C."/>
            <person name="Han C."/>
            <person name="Larimer F."/>
            <person name="Land M."/>
            <person name="Hauser L."/>
            <person name="Kyrpides N."/>
            <person name="Ivanova N."/>
            <person name="Zhou J."/>
            <person name="Richardson P."/>
        </authorList>
    </citation>
    <scope>NUCLEOTIDE SEQUENCE [LARGE SCALE GENOMIC DNA]</scope>
    <source>
        <strain evidence="4">ATCC 35319 / DSM 5812 / JCM 6584 / H10</strain>
    </source>
</reference>
<dbReference type="KEGG" id="cce:Ccel_0901"/>
<sequence precursor="true">MKNKRIIAGLLVVTILSLSSIPSLANYKENLKAVNIYEQIDTTENRPSFGSFTGTVKEIADFEGVEGSKFVLVENQEGQEANLIISNSTYVINNEKIDSGSVITGFYDVNAPMLMIYPPQYNIEVVNVTSSKVQCIKVDRFDKDLVSSDNFLKLNISKETEIFSQDGKAFEGELANRNLVVIYGVSTRSIPAQTNPDKIVVLSEKAVEPIYNLTDEEKAILSGNNAASMSIVVNNEAIEAPSAYTNKKGTFMVPLRAIAEYLGFNVSWEGKTQTVTLGKGISLTIGKDYYIYMKTAPIQLGTAPEIVEGKTFVPLSFFKEVLGMNTANVSDSNIVISD</sequence>
<dbReference type="EMBL" id="CP001348">
    <property type="protein sequence ID" value="ACL75273.1"/>
    <property type="molecule type" value="Genomic_DNA"/>
</dbReference>
<feature type="domain" description="Copper amine oxidase-like N-terminal" evidence="2">
    <location>
        <begin position="232"/>
        <end position="335"/>
    </location>
</feature>
<dbReference type="Pfam" id="PF07833">
    <property type="entry name" value="Cu_amine_oxidN1"/>
    <property type="match status" value="1"/>
</dbReference>
<dbReference type="InterPro" id="IPR012854">
    <property type="entry name" value="Cu_amine_oxidase-like_N"/>
</dbReference>
<evidence type="ECO:0000259" key="2">
    <source>
        <dbReference type="Pfam" id="PF07833"/>
    </source>
</evidence>
<dbReference type="Proteomes" id="UP000001349">
    <property type="component" value="Chromosome"/>
</dbReference>
<keyword evidence="1" id="KW-0732">Signal</keyword>
<dbReference type="RefSeq" id="WP_015924433.1">
    <property type="nucleotide sequence ID" value="NC_011898.1"/>
</dbReference>
<dbReference type="OrthoDB" id="1684927at2"/>